<dbReference type="PROSITE" id="PS00455">
    <property type="entry name" value="AMP_BINDING"/>
    <property type="match status" value="1"/>
</dbReference>
<proteinExistence type="inferred from homology"/>
<dbReference type="SUPFAM" id="SSF56801">
    <property type="entry name" value="Acetyl-CoA synthetase-like"/>
    <property type="match status" value="1"/>
</dbReference>
<sequence length="631" mass="69928">MGRYDDVYNAWREDPESLWAEAAKDIDWVKPWDRVLDDTNPPFYRWFAGGELNTAYNCLDRHVDGGRADQAAIIYDSPMTGNVERLTYRDLRDRVALFAGALRARGVGKGDRVIIYMPMIPETAVAMLACARIGAVHSVVFGGFAPNELATRIDDAKPKLIIAATCGLEPGRVIEYMPLIHKAIDLSKHKPDGTIVYARPEVPAFEMRQGDMLWDDALKDAEPAECVTVKATDPLYVLYTSGTTGQPKGVVRDNGGHAVALKWSMKNLYDVDPGTTFWAASDVGWVVGHSYIVYAPLLHGATAILFEGKPVGTPDPGTFWRVIADHDVQVMFTAPTAFRAIKQQDPKGEFIGKYDLSKFRILFLAGERADSDTIQWAEKQLQVPVIDHWWQTETGWPMAINPMGIEALPVKYGSPGKPVPGYDIRIVNDANEEVKRGDMGAIVVKLPLPPGALPTLWNAEQRFRDAYLTDYPGYYKTADAGYMDEDGYLYVMARTDDIINVAGHRLSTGAMEEVLSQHPDVAECAVFGVADQMKGQLPLGLIVLKAGVERDVDEIRNDCIQMIRNQIGAVAAFRLVTPVKRLPKTRSGKVLRATMQKIADGEEFKTPATIDDPAILDEIRVSLEDLGYPKR</sequence>
<dbReference type="EMBL" id="PHIG01000039">
    <property type="protein sequence ID" value="PJK28695.1"/>
    <property type="molecule type" value="Genomic_DNA"/>
</dbReference>
<dbReference type="Pfam" id="PF16177">
    <property type="entry name" value="ACAS_N"/>
    <property type="match status" value="1"/>
</dbReference>
<evidence type="ECO:0000259" key="4">
    <source>
        <dbReference type="Pfam" id="PF16177"/>
    </source>
</evidence>
<dbReference type="EC" id="6.2.1.17" evidence="5"/>
<dbReference type="RefSeq" id="WP_109792345.1">
    <property type="nucleotide sequence ID" value="NZ_PHIG01000039.1"/>
</dbReference>
<feature type="domain" description="AMP-binding enzyme C-terminal" evidence="3">
    <location>
        <begin position="511"/>
        <end position="589"/>
    </location>
</feature>
<evidence type="ECO:0000313" key="6">
    <source>
        <dbReference type="Proteomes" id="UP000229498"/>
    </source>
</evidence>
<dbReference type="InterPro" id="IPR045851">
    <property type="entry name" value="AMP-bd_C_sf"/>
</dbReference>
<dbReference type="InterPro" id="IPR000873">
    <property type="entry name" value="AMP-dep_synth/lig_dom"/>
</dbReference>
<evidence type="ECO:0000259" key="2">
    <source>
        <dbReference type="Pfam" id="PF00501"/>
    </source>
</evidence>
<dbReference type="InterPro" id="IPR032387">
    <property type="entry name" value="ACAS_N"/>
</dbReference>
<organism evidence="5 6">
    <name type="scientific">Minwuia thermotolerans</name>
    <dbReference type="NCBI Taxonomy" id="2056226"/>
    <lineage>
        <taxon>Bacteria</taxon>
        <taxon>Pseudomonadati</taxon>
        <taxon>Pseudomonadota</taxon>
        <taxon>Alphaproteobacteria</taxon>
        <taxon>Minwuiales</taxon>
        <taxon>Minwuiaceae</taxon>
        <taxon>Minwuia</taxon>
    </lineage>
</organism>
<accession>A0A2M9FZ05</accession>
<dbReference type="Pfam" id="PF00501">
    <property type="entry name" value="AMP-binding"/>
    <property type="match status" value="1"/>
</dbReference>
<dbReference type="InterPro" id="IPR025110">
    <property type="entry name" value="AMP-bd_C"/>
</dbReference>
<reference evidence="5 6" key="1">
    <citation type="submission" date="2017-11" db="EMBL/GenBank/DDBJ databases">
        <title>Draft genome sequence of Rhizobiales bacterium SY3-13.</title>
        <authorList>
            <person name="Sun C."/>
        </authorList>
    </citation>
    <scope>NUCLEOTIDE SEQUENCE [LARGE SCALE GENOMIC DNA]</scope>
    <source>
        <strain evidence="5 6">SY3-13</strain>
    </source>
</reference>
<dbReference type="GO" id="GO:0070013">
    <property type="term" value="C:intracellular organelle lumen"/>
    <property type="evidence" value="ECO:0007669"/>
    <property type="project" value="UniProtKB-ARBA"/>
</dbReference>
<gene>
    <name evidence="5" type="primary">prpE</name>
    <name evidence="5" type="synonym">yahU</name>
    <name evidence="5" type="ORF">CVT23_15245</name>
</gene>
<dbReference type="CDD" id="cd05967">
    <property type="entry name" value="PrpE"/>
    <property type="match status" value="1"/>
</dbReference>
<dbReference type="FunFam" id="3.30.300.30:FF:000017">
    <property type="entry name" value="Acyl-CoA synthetase short-chain family member 3"/>
    <property type="match status" value="1"/>
</dbReference>
<dbReference type="GO" id="GO:0050218">
    <property type="term" value="F:propionate-CoA ligase activity"/>
    <property type="evidence" value="ECO:0007669"/>
    <property type="project" value="UniProtKB-EC"/>
</dbReference>
<dbReference type="OrthoDB" id="4471305at2"/>
<dbReference type="InterPro" id="IPR020845">
    <property type="entry name" value="AMP-binding_CS"/>
</dbReference>
<dbReference type="FunFam" id="3.40.50.12780:FF:000011">
    <property type="entry name" value="Acetyl-coenzyme A synthetase 2-like, mitochondrial"/>
    <property type="match status" value="1"/>
</dbReference>
<dbReference type="Gene3D" id="3.30.300.30">
    <property type="match status" value="1"/>
</dbReference>
<comment type="caution">
    <text evidence="5">The sequence shown here is derived from an EMBL/GenBank/DDBJ whole genome shotgun (WGS) entry which is preliminary data.</text>
</comment>
<dbReference type="InterPro" id="IPR042099">
    <property type="entry name" value="ANL_N_sf"/>
</dbReference>
<evidence type="ECO:0000256" key="1">
    <source>
        <dbReference type="ARBA" id="ARBA00006432"/>
    </source>
</evidence>
<feature type="domain" description="AMP-dependent synthetase/ligase" evidence="2">
    <location>
        <begin position="67"/>
        <end position="445"/>
    </location>
</feature>
<dbReference type="Pfam" id="PF13193">
    <property type="entry name" value="AMP-binding_C"/>
    <property type="match status" value="1"/>
</dbReference>
<evidence type="ECO:0000259" key="3">
    <source>
        <dbReference type="Pfam" id="PF13193"/>
    </source>
</evidence>
<comment type="similarity">
    <text evidence="1">Belongs to the ATP-dependent AMP-binding enzyme family.</text>
</comment>
<dbReference type="PANTHER" id="PTHR43347">
    <property type="entry name" value="ACYL-COA SYNTHETASE"/>
    <property type="match status" value="1"/>
</dbReference>
<dbReference type="Proteomes" id="UP000229498">
    <property type="component" value="Unassembled WGS sequence"/>
</dbReference>
<feature type="domain" description="Acetyl-coenzyme A synthetase N-terminal" evidence="4">
    <location>
        <begin position="4"/>
        <end position="58"/>
    </location>
</feature>
<keyword evidence="6" id="KW-1185">Reference proteome</keyword>
<evidence type="ECO:0000313" key="5">
    <source>
        <dbReference type="EMBL" id="PJK28695.1"/>
    </source>
</evidence>
<keyword evidence="5" id="KW-0436">Ligase</keyword>
<dbReference type="PANTHER" id="PTHR43347:SF3">
    <property type="entry name" value="ACYL-COA SYNTHETASE SHORT-CHAIN FAMILY MEMBER 3, MITOCHONDRIAL"/>
    <property type="match status" value="1"/>
</dbReference>
<protein>
    <submittedName>
        <fullName evidence="5">Propionyl-CoA synthetase</fullName>
        <ecNumber evidence="5">6.2.1.17</ecNumber>
    </submittedName>
</protein>
<dbReference type="AlphaFoldDB" id="A0A2M9FZ05"/>
<name>A0A2M9FZ05_9PROT</name>
<dbReference type="Gene3D" id="3.40.50.12780">
    <property type="entry name" value="N-terminal domain of ligase-like"/>
    <property type="match status" value="1"/>
</dbReference>